<feature type="region of interest" description="Disordered" evidence="2">
    <location>
        <begin position="343"/>
        <end position="397"/>
    </location>
</feature>
<dbReference type="EMBL" id="MN740632">
    <property type="protein sequence ID" value="QHU36140.1"/>
    <property type="molecule type" value="Genomic_DNA"/>
</dbReference>
<dbReference type="AlphaFoldDB" id="A0A6C0M0G9"/>
<evidence type="ECO:0000256" key="1">
    <source>
        <dbReference type="SAM" id="Coils"/>
    </source>
</evidence>
<feature type="coiled-coil region" evidence="1">
    <location>
        <begin position="107"/>
        <end position="134"/>
    </location>
</feature>
<proteinExistence type="predicted"/>
<evidence type="ECO:0000256" key="2">
    <source>
        <dbReference type="SAM" id="MobiDB-lite"/>
    </source>
</evidence>
<keyword evidence="1" id="KW-0175">Coiled coil</keyword>
<sequence length="397" mass="45098">MYRPLPVDRSIEKIHALHIFTSPSGNIDETSILFEYTELKSREPKLKINEWVEPMTASGLTIEFQDHDKLLVLKNTLSSHTRNPINDDLLNNANLYVVNMRSGTNGAPRRRDELTNLIEEVRKLQEETDKLQEFAIQTLKQSEQKVIEMYKIEKDQGKSDYELGSLGLLSFALAYLQREIQEPYIEESELTHKTKVWFTTIHKRIQVCKYTVPSPSLRLRIIKELKYQFSDRITELWPLNHGSDNEPHAKIMHYASLYRNGIFEEQREAYQRESQAAARKAALQAAAREAALIEYSTLPSKIGYVAKAAASGLGSAASSAARGFGSAARGLGSAAYGVVNDAYNKFRPPPPPPPLPDHERKKERARSASPTRKGGKSKHVKRVKRSRRVKSSTKRRK</sequence>
<organism evidence="3">
    <name type="scientific">viral metagenome</name>
    <dbReference type="NCBI Taxonomy" id="1070528"/>
    <lineage>
        <taxon>unclassified sequences</taxon>
        <taxon>metagenomes</taxon>
        <taxon>organismal metagenomes</taxon>
    </lineage>
</organism>
<accession>A0A6C0M0G9</accession>
<reference evidence="3" key="1">
    <citation type="journal article" date="2020" name="Nature">
        <title>Giant virus diversity and host interactions through global metagenomics.</title>
        <authorList>
            <person name="Schulz F."/>
            <person name="Roux S."/>
            <person name="Paez-Espino D."/>
            <person name="Jungbluth S."/>
            <person name="Walsh D.A."/>
            <person name="Denef V.J."/>
            <person name="McMahon K.D."/>
            <person name="Konstantinidis K.T."/>
            <person name="Eloe-Fadrosh E.A."/>
            <person name="Kyrpides N.C."/>
            <person name="Woyke T."/>
        </authorList>
    </citation>
    <scope>NUCLEOTIDE SEQUENCE</scope>
    <source>
        <strain evidence="3">GVMAG-S-1035124-57</strain>
    </source>
</reference>
<name>A0A6C0M0G9_9ZZZZ</name>
<protein>
    <submittedName>
        <fullName evidence="3">Uncharacterized protein</fullName>
    </submittedName>
</protein>
<feature type="compositionally biased region" description="Basic and acidic residues" evidence="2">
    <location>
        <begin position="356"/>
        <end position="366"/>
    </location>
</feature>
<feature type="compositionally biased region" description="Basic residues" evidence="2">
    <location>
        <begin position="373"/>
        <end position="397"/>
    </location>
</feature>
<evidence type="ECO:0000313" key="3">
    <source>
        <dbReference type="EMBL" id="QHU36140.1"/>
    </source>
</evidence>